<comment type="caution">
    <text evidence="2">The sequence shown here is derived from an EMBL/GenBank/DDBJ whole genome shotgun (WGS) entry which is preliminary data.</text>
</comment>
<feature type="compositionally biased region" description="Basic and acidic residues" evidence="1">
    <location>
        <begin position="42"/>
        <end position="63"/>
    </location>
</feature>
<protein>
    <submittedName>
        <fullName evidence="2">Uncharacterized protein</fullName>
    </submittedName>
</protein>
<feature type="region of interest" description="Disordered" evidence="1">
    <location>
        <begin position="1"/>
        <end position="63"/>
    </location>
</feature>
<dbReference type="EMBL" id="JAFJYH010000138">
    <property type="protein sequence ID" value="KAG4418053.1"/>
    <property type="molecule type" value="Genomic_DNA"/>
</dbReference>
<keyword evidence="3" id="KW-1185">Reference proteome</keyword>
<reference evidence="2" key="1">
    <citation type="submission" date="2021-02" db="EMBL/GenBank/DDBJ databases">
        <title>Genome sequence Cadophora malorum strain M34.</title>
        <authorList>
            <person name="Stefanovic E."/>
            <person name="Vu D."/>
            <person name="Scully C."/>
            <person name="Dijksterhuis J."/>
            <person name="Roader J."/>
            <person name="Houbraken J."/>
        </authorList>
    </citation>
    <scope>NUCLEOTIDE SEQUENCE</scope>
    <source>
        <strain evidence="2">M34</strain>
    </source>
</reference>
<name>A0A8H7TFV5_9HELO</name>
<accession>A0A8H7TFV5</accession>
<organism evidence="2 3">
    <name type="scientific">Cadophora malorum</name>
    <dbReference type="NCBI Taxonomy" id="108018"/>
    <lineage>
        <taxon>Eukaryota</taxon>
        <taxon>Fungi</taxon>
        <taxon>Dikarya</taxon>
        <taxon>Ascomycota</taxon>
        <taxon>Pezizomycotina</taxon>
        <taxon>Leotiomycetes</taxon>
        <taxon>Helotiales</taxon>
        <taxon>Ploettnerulaceae</taxon>
        <taxon>Cadophora</taxon>
    </lineage>
</organism>
<proteinExistence type="predicted"/>
<dbReference type="Proteomes" id="UP000664132">
    <property type="component" value="Unassembled WGS sequence"/>
</dbReference>
<evidence type="ECO:0000313" key="2">
    <source>
        <dbReference type="EMBL" id="KAG4418053.1"/>
    </source>
</evidence>
<dbReference type="AlphaFoldDB" id="A0A8H7TFV5"/>
<evidence type="ECO:0000256" key="1">
    <source>
        <dbReference type="SAM" id="MobiDB-lite"/>
    </source>
</evidence>
<evidence type="ECO:0000313" key="3">
    <source>
        <dbReference type="Proteomes" id="UP000664132"/>
    </source>
</evidence>
<sequence>MSAIRLPQKREEKSWLSNTTRQSTTKEHLWLPTQNTKTTSVRKSDKDAGKKSRREGDKGHKEYTKGIHHLEAYKRLAFIVGQFKREASN</sequence>
<gene>
    <name evidence="2" type="ORF">IFR04_008790</name>
</gene>
<feature type="compositionally biased region" description="Polar residues" evidence="1">
    <location>
        <begin position="32"/>
        <end position="41"/>
    </location>
</feature>